<feature type="region of interest" description="Disordered" evidence="1">
    <location>
        <begin position="1"/>
        <end position="50"/>
    </location>
</feature>
<feature type="compositionally biased region" description="Polar residues" evidence="1">
    <location>
        <begin position="532"/>
        <end position="545"/>
    </location>
</feature>
<feature type="region of interest" description="Disordered" evidence="1">
    <location>
        <begin position="81"/>
        <end position="216"/>
    </location>
</feature>
<protein>
    <submittedName>
        <fullName evidence="2">Uncharacterized protein</fullName>
    </submittedName>
</protein>
<evidence type="ECO:0000256" key="1">
    <source>
        <dbReference type="SAM" id="MobiDB-lite"/>
    </source>
</evidence>
<dbReference type="OrthoDB" id="3271131at2759"/>
<sequence length="632" mass="69941">MNPPESKDNKDPWSFNHRTRAHYTFDSESDPDSDEAETDSKVDLPSDDTRLIQELDISSRHETVDYKPNPWSIARINAVSRPPNKELPGQAISEDVRQKSQPRGRIVDAFKVQAERKPPRAPPPLKAPKFTKPKATTSQVSREHQVCSQIQGISNAKPGDHSQHDNALFLGRGSQPRFSDMPAILSSNDPHGNLHDLQVQPHPDVPTQPYTPDSKRDSIQMSRQTLLQRSAAHISTPDVNLMPQSRYNASFMSMSSPLTNRDFPVKASHLRPGGYQSSPPRPFNRDINTSPRLLPYNQSSSHFRRGARLTDNQRFQALSALPVPQVPAVGSYRTVPPAIRETGPPSMPQWLASTIHSSLNPPPAHAESIERALSPARNETDLISPESRKRPYQSPTPSPPPQRAKRSTPKRNIAASSVSRDDRQISAYAFDDDPDANWSTVMKPVKKKSNKFKPGNIPSSGPFRLHLPGISVGNSKSRSTGATRTEKRLDTRPKRRVITYLPPPLPQRTVAHIENSLQIEECHVPDDPALSPGSTPAAQSLQESGRVSPLPHAESDDLTLVGGMDEHVVAFDAGEVKARYPKVRKLIKETRVMLPELLGLPSCGVVWRDDDVAGADDAGNREIKMSVWPCIG</sequence>
<feature type="compositionally biased region" description="Basic and acidic residues" evidence="1">
    <location>
        <begin position="38"/>
        <end position="50"/>
    </location>
</feature>
<gene>
    <name evidence="2" type="ORF">CY34DRAFT_364981</name>
</gene>
<evidence type="ECO:0000313" key="2">
    <source>
        <dbReference type="EMBL" id="KIK38907.1"/>
    </source>
</evidence>
<reference evidence="2 3" key="1">
    <citation type="submission" date="2014-04" db="EMBL/GenBank/DDBJ databases">
        <authorList>
            <consortium name="DOE Joint Genome Institute"/>
            <person name="Kuo A."/>
            <person name="Ruytinx J."/>
            <person name="Rineau F."/>
            <person name="Colpaert J."/>
            <person name="Kohler A."/>
            <person name="Nagy L.G."/>
            <person name="Floudas D."/>
            <person name="Copeland A."/>
            <person name="Barry K.W."/>
            <person name="Cichocki N."/>
            <person name="Veneault-Fourrey C."/>
            <person name="LaButti K."/>
            <person name="Lindquist E.A."/>
            <person name="Lipzen A."/>
            <person name="Lundell T."/>
            <person name="Morin E."/>
            <person name="Murat C."/>
            <person name="Sun H."/>
            <person name="Tunlid A."/>
            <person name="Henrissat B."/>
            <person name="Grigoriev I.V."/>
            <person name="Hibbett D.S."/>
            <person name="Martin F."/>
            <person name="Nordberg H.P."/>
            <person name="Cantor M.N."/>
            <person name="Hua S.X."/>
        </authorList>
    </citation>
    <scope>NUCLEOTIDE SEQUENCE [LARGE SCALE GENOMIC DNA]</scope>
    <source>
        <strain evidence="2 3">UH-Slu-Lm8-n1</strain>
    </source>
</reference>
<dbReference type="InParanoid" id="A0A0D0AX10"/>
<feature type="region of interest" description="Disordered" evidence="1">
    <location>
        <begin position="449"/>
        <end position="489"/>
    </location>
</feature>
<feature type="compositionally biased region" description="Acidic residues" evidence="1">
    <location>
        <begin position="27"/>
        <end position="37"/>
    </location>
</feature>
<feature type="compositionally biased region" description="Low complexity" evidence="1">
    <location>
        <begin position="127"/>
        <end position="137"/>
    </location>
</feature>
<feature type="region of interest" description="Disordered" evidence="1">
    <location>
        <begin position="335"/>
        <end position="434"/>
    </location>
</feature>
<evidence type="ECO:0000313" key="3">
    <source>
        <dbReference type="Proteomes" id="UP000054485"/>
    </source>
</evidence>
<accession>A0A0D0AX10</accession>
<dbReference type="HOGENOM" id="CLU_012413_0_0_1"/>
<feature type="region of interest" description="Disordered" evidence="1">
    <location>
        <begin position="524"/>
        <end position="552"/>
    </location>
</feature>
<keyword evidence="3" id="KW-1185">Reference proteome</keyword>
<reference evidence="3" key="2">
    <citation type="submission" date="2015-01" db="EMBL/GenBank/DDBJ databases">
        <title>Evolutionary Origins and Diversification of the Mycorrhizal Mutualists.</title>
        <authorList>
            <consortium name="DOE Joint Genome Institute"/>
            <consortium name="Mycorrhizal Genomics Consortium"/>
            <person name="Kohler A."/>
            <person name="Kuo A."/>
            <person name="Nagy L.G."/>
            <person name="Floudas D."/>
            <person name="Copeland A."/>
            <person name="Barry K.W."/>
            <person name="Cichocki N."/>
            <person name="Veneault-Fourrey C."/>
            <person name="LaButti K."/>
            <person name="Lindquist E.A."/>
            <person name="Lipzen A."/>
            <person name="Lundell T."/>
            <person name="Morin E."/>
            <person name="Murat C."/>
            <person name="Riley R."/>
            <person name="Ohm R."/>
            <person name="Sun H."/>
            <person name="Tunlid A."/>
            <person name="Henrissat B."/>
            <person name="Grigoriev I.V."/>
            <person name="Hibbett D.S."/>
            <person name="Martin F."/>
        </authorList>
    </citation>
    <scope>NUCLEOTIDE SEQUENCE [LARGE SCALE GENOMIC DNA]</scope>
    <source>
        <strain evidence="3">UH-Slu-Lm8-n1</strain>
    </source>
</reference>
<feature type="compositionally biased region" description="Basic and acidic residues" evidence="1">
    <location>
        <begin position="105"/>
        <end position="118"/>
    </location>
</feature>
<dbReference type="Proteomes" id="UP000054485">
    <property type="component" value="Unassembled WGS sequence"/>
</dbReference>
<dbReference type="STRING" id="930992.A0A0D0AX10"/>
<feature type="compositionally biased region" description="Basic and acidic residues" evidence="1">
    <location>
        <begin position="1"/>
        <end position="11"/>
    </location>
</feature>
<feature type="compositionally biased region" description="Polar residues" evidence="1">
    <location>
        <begin position="472"/>
        <end position="483"/>
    </location>
</feature>
<dbReference type="AlphaFoldDB" id="A0A0D0AX10"/>
<organism evidence="2 3">
    <name type="scientific">Suillus luteus UH-Slu-Lm8-n1</name>
    <dbReference type="NCBI Taxonomy" id="930992"/>
    <lineage>
        <taxon>Eukaryota</taxon>
        <taxon>Fungi</taxon>
        <taxon>Dikarya</taxon>
        <taxon>Basidiomycota</taxon>
        <taxon>Agaricomycotina</taxon>
        <taxon>Agaricomycetes</taxon>
        <taxon>Agaricomycetidae</taxon>
        <taxon>Boletales</taxon>
        <taxon>Suillineae</taxon>
        <taxon>Suillaceae</taxon>
        <taxon>Suillus</taxon>
    </lineage>
</organism>
<name>A0A0D0AX10_9AGAM</name>
<proteinExistence type="predicted"/>
<dbReference type="EMBL" id="KN835368">
    <property type="protein sequence ID" value="KIK38907.1"/>
    <property type="molecule type" value="Genomic_DNA"/>
</dbReference>